<accession>A0A1F8CN33</accession>
<feature type="binding site" evidence="6">
    <location>
        <position position="50"/>
    </location>
    <ligand>
        <name>S-adenosyl-L-methionine</name>
        <dbReference type="ChEBI" id="CHEBI:59789"/>
    </ligand>
</feature>
<comment type="similarity">
    <text evidence="1 6">Belongs to the methyltransferase superfamily. RsmH family.</text>
</comment>
<dbReference type="EMBL" id="MGHU01000026">
    <property type="protein sequence ID" value="OGM77269.1"/>
    <property type="molecule type" value="Genomic_DNA"/>
</dbReference>
<evidence type="ECO:0000256" key="4">
    <source>
        <dbReference type="ARBA" id="ARBA00022679"/>
    </source>
</evidence>
<keyword evidence="6" id="KW-0963">Cytoplasm</keyword>
<dbReference type="GO" id="GO:0071424">
    <property type="term" value="F:rRNA (cytosine-N4-)-methyltransferase activity"/>
    <property type="evidence" value="ECO:0007669"/>
    <property type="project" value="UniProtKB-UniRule"/>
</dbReference>
<protein>
    <recommendedName>
        <fullName evidence="6">Ribosomal RNA small subunit methyltransferase H</fullName>
        <ecNumber evidence="6">2.1.1.199</ecNumber>
    </recommendedName>
    <alternativeName>
        <fullName evidence="6">16S rRNA m(4)C1402 methyltransferase</fullName>
    </alternativeName>
    <alternativeName>
        <fullName evidence="6">rRNA (cytosine-N(4)-)-methyltransferase RsmH</fullName>
    </alternativeName>
</protein>
<keyword evidence="2 6" id="KW-0698">rRNA processing</keyword>
<dbReference type="InterPro" id="IPR029063">
    <property type="entry name" value="SAM-dependent_MTases_sf"/>
</dbReference>
<feature type="binding site" evidence="6">
    <location>
        <position position="79"/>
    </location>
    <ligand>
        <name>S-adenosyl-L-methionine</name>
        <dbReference type="ChEBI" id="CHEBI:59789"/>
    </ligand>
</feature>
<dbReference type="PANTHER" id="PTHR11265:SF0">
    <property type="entry name" value="12S RRNA N4-METHYLCYTIDINE METHYLTRANSFERASE"/>
    <property type="match status" value="1"/>
</dbReference>
<evidence type="ECO:0000313" key="8">
    <source>
        <dbReference type="Proteomes" id="UP000179241"/>
    </source>
</evidence>
<evidence type="ECO:0000256" key="6">
    <source>
        <dbReference type="HAMAP-Rule" id="MF_01007"/>
    </source>
</evidence>
<dbReference type="Gene3D" id="1.10.150.170">
    <property type="entry name" value="Putative methyltransferase TM0872, insert domain"/>
    <property type="match status" value="1"/>
</dbReference>
<dbReference type="PANTHER" id="PTHR11265">
    <property type="entry name" value="S-ADENOSYL-METHYLTRANSFERASE MRAW"/>
    <property type="match status" value="1"/>
</dbReference>
<dbReference type="HAMAP" id="MF_01007">
    <property type="entry name" value="16SrRNA_methyltr_H"/>
    <property type="match status" value="1"/>
</dbReference>
<proteinExistence type="inferred from homology"/>
<comment type="function">
    <text evidence="6">Specifically methylates the N4 position of cytidine in position 1402 (C1402) of 16S rRNA.</text>
</comment>
<feature type="binding site" evidence="6">
    <location>
        <position position="107"/>
    </location>
    <ligand>
        <name>S-adenosyl-L-methionine</name>
        <dbReference type="ChEBI" id="CHEBI:59789"/>
    </ligand>
</feature>
<comment type="catalytic activity">
    <reaction evidence="6">
        <text>cytidine(1402) in 16S rRNA + S-adenosyl-L-methionine = N(4)-methylcytidine(1402) in 16S rRNA + S-adenosyl-L-homocysteine + H(+)</text>
        <dbReference type="Rhea" id="RHEA:42928"/>
        <dbReference type="Rhea" id="RHEA-COMP:10286"/>
        <dbReference type="Rhea" id="RHEA-COMP:10287"/>
        <dbReference type="ChEBI" id="CHEBI:15378"/>
        <dbReference type="ChEBI" id="CHEBI:57856"/>
        <dbReference type="ChEBI" id="CHEBI:59789"/>
        <dbReference type="ChEBI" id="CHEBI:74506"/>
        <dbReference type="ChEBI" id="CHEBI:82748"/>
        <dbReference type="EC" id="2.1.1.199"/>
    </reaction>
</comment>
<dbReference type="InterPro" id="IPR002903">
    <property type="entry name" value="RsmH"/>
</dbReference>
<feature type="binding site" evidence="6">
    <location>
        <position position="100"/>
    </location>
    <ligand>
        <name>S-adenosyl-L-methionine</name>
        <dbReference type="ChEBI" id="CHEBI:59789"/>
    </ligand>
</feature>
<dbReference type="GO" id="GO:0070475">
    <property type="term" value="P:rRNA base methylation"/>
    <property type="evidence" value="ECO:0007669"/>
    <property type="project" value="UniProtKB-UniRule"/>
</dbReference>
<evidence type="ECO:0000256" key="5">
    <source>
        <dbReference type="ARBA" id="ARBA00022691"/>
    </source>
</evidence>
<dbReference type="Pfam" id="PF01795">
    <property type="entry name" value="Methyltransf_5"/>
    <property type="match status" value="1"/>
</dbReference>
<dbReference type="SUPFAM" id="SSF53335">
    <property type="entry name" value="S-adenosyl-L-methionine-dependent methyltransferases"/>
    <property type="match status" value="1"/>
</dbReference>
<dbReference type="NCBIfam" id="TIGR00006">
    <property type="entry name" value="16S rRNA (cytosine(1402)-N(4))-methyltransferase RsmH"/>
    <property type="match status" value="1"/>
</dbReference>
<keyword evidence="4 6" id="KW-0808">Transferase</keyword>
<dbReference type="Gene3D" id="3.40.50.150">
    <property type="entry name" value="Vaccinia Virus protein VP39"/>
    <property type="match status" value="1"/>
</dbReference>
<evidence type="ECO:0000313" key="7">
    <source>
        <dbReference type="EMBL" id="OGM77269.1"/>
    </source>
</evidence>
<comment type="caution">
    <text evidence="7">The sequence shown here is derived from an EMBL/GenBank/DDBJ whole genome shotgun (WGS) entry which is preliminary data.</text>
</comment>
<reference evidence="7 8" key="1">
    <citation type="journal article" date="2016" name="Nat. Commun.">
        <title>Thousands of microbial genomes shed light on interconnected biogeochemical processes in an aquifer system.</title>
        <authorList>
            <person name="Anantharaman K."/>
            <person name="Brown C.T."/>
            <person name="Hug L.A."/>
            <person name="Sharon I."/>
            <person name="Castelle C.J."/>
            <person name="Probst A.J."/>
            <person name="Thomas B.C."/>
            <person name="Singh A."/>
            <person name="Wilkins M.J."/>
            <person name="Karaoz U."/>
            <person name="Brodie E.L."/>
            <person name="Williams K.H."/>
            <person name="Hubbard S.S."/>
            <person name="Banfield J.F."/>
        </authorList>
    </citation>
    <scope>NUCLEOTIDE SEQUENCE [LARGE SCALE GENOMIC DNA]</scope>
</reference>
<dbReference type="CDD" id="cd02440">
    <property type="entry name" value="AdoMet_MTases"/>
    <property type="match status" value="1"/>
</dbReference>
<dbReference type="Proteomes" id="UP000179241">
    <property type="component" value="Unassembled WGS sequence"/>
</dbReference>
<dbReference type="GO" id="GO:0005737">
    <property type="term" value="C:cytoplasm"/>
    <property type="evidence" value="ECO:0007669"/>
    <property type="project" value="UniProtKB-SubCell"/>
</dbReference>
<dbReference type="AlphaFoldDB" id="A0A1F8CN33"/>
<name>A0A1F8CN33_9BACT</name>
<comment type="subcellular location">
    <subcellularLocation>
        <location evidence="6">Cytoplasm</location>
    </subcellularLocation>
</comment>
<sequence length="292" mass="32246">MKTDSYHQPVMEKEVIEWVGEARRVVDATLGFGGHTQALLEIGCEVLGVDMDEETLKLTEESIASAKLGDQFRAVNGNFAVLDEIVQKVGFEEVDAILFDLGINSFQLDRSNRGISFKALDEDLDMRLNKSMSVKASDLLAALDKSNLTRLFGEVLAKGLANQLATAIFERKQSQKFVKVGDLVAICNQTFGHWSTKLLPKVFLALRMAVNGEMENLEEGLPKAFGILRKGGRLLVITFHSTEDRVVKQYFAGIVSEGKAINLTGVGLKPTTQEVEANSRSRSARLRVIEKK</sequence>
<dbReference type="SUPFAM" id="SSF81799">
    <property type="entry name" value="Putative methyltransferase TM0872, insert domain"/>
    <property type="match status" value="1"/>
</dbReference>
<keyword evidence="3 6" id="KW-0489">Methyltransferase</keyword>
<organism evidence="7 8">
    <name type="scientific">Candidatus Woesebacteria bacterium RIFOXYA1_FULL_43_9</name>
    <dbReference type="NCBI Taxonomy" id="1802534"/>
    <lineage>
        <taxon>Bacteria</taxon>
        <taxon>Candidatus Woeseibacteriota</taxon>
    </lineage>
</organism>
<gene>
    <name evidence="6" type="primary">rsmH</name>
    <name evidence="7" type="ORF">A2188_02460</name>
</gene>
<dbReference type="InterPro" id="IPR023397">
    <property type="entry name" value="SAM-dep_MeTrfase_MraW_recog"/>
</dbReference>
<evidence type="ECO:0000256" key="2">
    <source>
        <dbReference type="ARBA" id="ARBA00022552"/>
    </source>
</evidence>
<feature type="binding site" evidence="6">
    <location>
        <begin position="33"/>
        <end position="35"/>
    </location>
    <ligand>
        <name>S-adenosyl-L-methionine</name>
        <dbReference type="ChEBI" id="CHEBI:59789"/>
    </ligand>
</feature>
<evidence type="ECO:0000256" key="1">
    <source>
        <dbReference type="ARBA" id="ARBA00010396"/>
    </source>
</evidence>
<dbReference type="PIRSF" id="PIRSF004486">
    <property type="entry name" value="MraW"/>
    <property type="match status" value="1"/>
</dbReference>
<evidence type="ECO:0000256" key="3">
    <source>
        <dbReference type="ARBA" id="ARBA00022603"/>
    </source>
</evidence>
<keyword evidence="5 6" id="KW-0949">S-adenosyl-L-methionine</keyword>
<dbReference type="EC" id="2.1.1.199" evidence="6"/>